<evidence type="ECO:0000256" key="3">
    <source>
        <dbReference type="ARBA" id="ARBA00022448"/>
    </source>
</evidence>
<organism evidence="10 11">
    <name type="scientific">Lentisphaera profundi</name>
    <dbReference type="NCBI Taxonomy" id="1658616"/>
    <lineage>
        <taxon>Bacteria</taxon>
        <taxon>Pseudomonadati</taxon>
        <taxon>Lentisphaerota</taxon>
        <taxon>Lentisphaeria</taxon>
        <taxon>Lentisphaerales</taxon>
        <taxon>Lentisphaeraceae</taxon>
        <taxon>Lentisphaera</taxon>
    </lineage>
</organism>
<evidence type="ECO:0000256" key="1">
    <source>
        <dbReference type="ARBA" id="ARBA00004141"/>
    </source>
</evidence>
<feature type="transmembrane region" description="Helical" evidence="9">
    <location>
        <begin position="406"/>
        <end position="426"/>
    </location>
</feature>
<feature type="transmembrane region" description="Helical" evidence="9">
    <location>
        <begin position="305"/>
        <end position="336"/>
    </location>
</feature>
<reference evidence="10 11" key="1">
    <citation type="submission" date="2023-02" db="EMBL/GenBank/DDBJ databases">
        <title>Genome sequence of Lentisphaera profundi SAORIC-696.</title>
        <authorList>
            <person name="Kim e."/>
            <person name="Cho J.-C."/>
            <person name="Choi A."/>
            <person name="Kang I."/>
        </authorList>
    </citation>
    <scope>NUCLEOTIDE SEQUENCE [LARGE SCALE GENOMIC DNA]</scope>
    <source>
        <strain evidence="10 11">SAORIC-696</strain>
    </source>
</reference>
<keyword evidence="6 9" id="KW-0472">Membrane</keyword>
<dbReference type="EMBL" id="CP117812">
    <property type="protein sequence ID" value="WDE99250.1"/>
    <property type="molecule type" value="Genomic_DNA"/>
</dbReference>
<dbReference type="Gene3D" id="1.20.1730.10">
    <property type="entry name" value="Sodium/glucose cotransporter"/>
    <property type="match status" value="1"/>
</dbReference>
<protein>
    <submittedName>
        <fullName evidence="10">Sodium:solute symporter family protein</fullName>
    </submittedName>
</protein>
<feature type="transmembrane region" description="Helical" evidence="9">
    <location>
        <begin position="438"/>
        <end position="456"/>
    </location>
</feature>
<accession>A0ABY7W1F1</accession>
<keyword evidence="11" id="KW-1185">Reference proteome</keyword>
<comment type="subcellular location">
    <subcellularLocation>
        <location evidence="1">Membrane</location>
        <topology evidence="1">Multi-pass membrane protein</topology>
    </subcellularLocation>
</comment>
<feature type="transmembrane region" description="Helical" evidence="9">
    <location>
        <begin position="181"/>
        <end position="198"/>
    </location>
</feature>
<evidence type="ECO:0000256" key="7">
    <source>
        <dbReference type="RuleBase" id="RU362091"/>
    </source>
</evidence>
<evidence type="ECO:0000256" key="6">
    <source>
        <dbReference type="ARBA" id="ARBA00023136"/>
    </source>
</evidence>
<evidence type="ECO:0000256" key="9">
    <source>
        <dbReference type="SAM" id="Phobius"/>
    </source>
</evidence>
<proteinExistence type="inferred from homology"/>
<evidence type="ECO:0000256" key="4">
    <source>
        <dbReference type="ARBA" id="ARBA00022692"/>
    </source>
</evidence>
<evidence type="ECO:0000256" key="5">
    <source>
        <dbReference type="ARBA" id="ARBA00022989"/>
    </source>
</evidence>
<dbReference type="PANTHER" id="PTHR48086">
    <property type="entry name" value="SODIUM/PROLINE SYMPORTER-RELATED"/>
    <property type="match status" value="1"/>
</dbReference>
<dbReference type="Pfam" id="PF00474">
    <property type="entry name" value="SSF"/>
    <property type="match status" value="1"/>
</dbReference>
<evidence type="ECO:0000256" key="2">
    <source>
        <dbReference type="ARBA" id="ARBA00006434"/>
    </source>
</evidence>
<feature type="transmembrane region" description="Helical" evidence="9">
    <location>
        <begin position="116"/>
        <end position="137"/>
    </location>
</feature>
<dbReference type="RefSeq" id="WP_274154110.1">
    <property type="nucleotide sequence ID" value="NZ_CP117812.1"/>
</dbReference>
<feature type="transmembrane region" description="Helical" evidence="9">
    <location>
        <begin position="261"/>
        <end position="285"/>
    </location>
</feature>
<dbReference type="InterPro" id="IPR050277">
    <property type="entry name" value="Sodium:Solute_Symporter"/>
</dbReference>
<dbReference type="InterPro" id="IPR038377">
    <property type="entry name" value="Na/Glc_symporter_sf"/>
</dbReference>
<name>A0ABY7W1F1_9BACT</name>
<feature type="transmembrane region" description="Helical" evidence="9">
    <location>
        <begin position="381"/>
        <end position="399"/>
    </location>
</feature>
<keyword evidence="5 9" id="KW-1133">Transmembrane helix</keyword>
<comment type="similarity">
    <text evidence="2 7">Belongs to the sodium:solute symporter (SSF) (TC 2.A.21) family.</text>
</comment>
<sequence>MTPTLFLTVFALYVIGMIVLSIWISRKQTSGEDFLLGNRSVPLFLILGTTVATMVGTGSSMGAVGFGYSNGWAGALYGIGGALGILLLAKLFSGVRKYNFMTFSEEMSFYYGADKRIKGIIAILILIASIGWLGAHILGGGMYLAWIAGIDLLWAKIIIALAFGIYVIIGGYMAVVWTDTIQAFILFFGFILMAVMAVDKIGGIGEFNQALGPNQFAFLEAGSLLPSISLSFVILVGVMATPSYRQRIYSADNIATVKKSFYISGTLYLFFSFIPAIIGISAQIINPELKNTNFAFPYLAVEVLPVWIGLIVLIAGLSATMSSASSDAIAGVSILLRDVYILVFGRMPEKDKMVKLSRWGLMGITGLALLFTMYSEDIISYIKNMISVVMSGMFVCSLLGRFWKRATWQGGLASLLGGALCASLFMTQKGWMDFWGNSSIPSVLSALVFGVVVSLLTPKNKITDQEALDLLAKEREEMELHEEKILDAESV</sequence>
<feature type="transmembrane region" description="Helical" evidence="9">
    <location>
        <begin position="6"/>
        <end position="24"/>
    </location>
</feature>
<evidence type="ECO:0000256" key="8">
    <source>
        <dbReference type="SAM" id="Coils"/>
    </source>
</evidence>
<feature type="transmembrane region" description="Helical" evidence="9">
    <location>
        <begin position="44"/>
        <end position="68"/>
    </location>
</feature>
<feature type="transmembrane region" description="Helical" evidence="9">
    <location>
        <begin position="143"/>
        <end position="169"/>
    </location>
</feature>
<keyword evidence="8" id="KW-0175">Coiled coil</keyword>
<keyword evidence="4 9" id="KW-0812">Transmembrane</keyword>
<feature type="transmembrane region" description="Helical" evidence="9">
    <location>
        <begin position="356"/>
        <end position="375"/>
    </location>
</feature>
<feature type="coiled-coil region" evidence="8">
    <location>
        <begin position="464"/>
        <end position="491"/>
    </location>
</feature>
<evidence type="ECO:0000313" key="10">
    <source>
        <dbReference type="EMBL" id="WDE99250.1"/>
    </source>
</evidence>
<feature type="transmembrane region" description="Helical" evidence="9">
    <location>
        <begin position="218"/>
        <end position="240"/>
    </location>
</feature>
<dbReference type="PROSITE" id="PS50283">
    <property type="entry name" value="NA_SOLUT_SYMP_3"/>
    <property type="match status" value="1"/>
</dbReference>
<gene>
    <name evidence="10" type="ORF">PQO03_15550</name>
</gene>
<dbReference type="CDD" id="cd10322">
    <property type="entry name" value="SLC5sbd"/>
    <property type="match status" value="1"/>
</dbReference>
<feature type="transmembrane region" description="Helical" evidence="9">
    <location>
        <begin position="74"/>
        <end position="95"/>
    </location>
</feature>
<dbReference type="PANTHER" id="PTHR48086:SF7">
    <property type="entry name" value="SODIUM-SOLUTE SYMPORTER-RELATED"/>
    <property type="match status" value="1"/>
</dbReference>
<keyword evidence="3" id="KW-0813">Transport</keyword>
<evidence type="ECO:0000313" key="11">
    <source>
        <dbReference type="Proteomes" id="UP001214250"/>
    </source>
</evidence>
<dbReference type="Proteomes" id="UP001214250">
    <property type="component" value="Chromosome 2"/>
</dbReference>
<dbReference type="InterPro" id="IPR001734">
    <property type="entry name" value="Na/solute_symporter"/>
</dbReference>